<organism evidence="14 15">
    <name type="scientific">Oceanipulchritudo coccoides</name>
    <dbReference type="NCBI Taxonomy" id="2706888"/>
    <lineage>
        <taxon>Bacteria</taxon>
        <taxon>Pseudomonadati</taxon>
        <taxon>Verrucomicrobiota</taxon>
        <taxon>Opitutia</taxon>
        <taxon>Puniceicoccales</taxon>
        <taxon>Oceanipulchritudinaceae</taxon>
        <taxon>Oceanipulchritudo</taxon>
    </lineage>
</organism>
<evidence type="ECO:0000256" key="12">
    <source>
        <dbReference type="PIRSR" id="PIRSR006247-1"/>
    </source>
</evidence>
<evidence type="ECO:0000256" key="6">
    <source>
        <dbReference type="ARBA" id="ARBA00022538"/>
    </source>
</evidence>
<feature type="transmembrane region" description="Helical" evidence="13">
    <location>
        <begin position="331"/>
        <end position="351"/>
    </location>
</feature>
<keyword evidence="3" id="KW-0813">Transport</keyword>
<feature type="transmembrane region" description="Helical" evidence="13">
    <location>
        <begin position="12"/>
        <end position="31"/>
    </location>
</feature>
<evidence type="ECO:0000256" key="7">
    <source>
        <dbReference type="ARBA" id="ARBA00022692"/>
    </source>
</evidence>
<dbReference type="PANTHER" id="PTHR32024">
    <property type="entry name" value="TRK SYSTEM POTASSIUM UPTAKE PROTEIN TRKG-RELATED"/>
    <property type="match status" value="1"/>
</dbReference>
<proteinExistence type="inferred from homology"/>
<keyword evidence="7 13" id="KW-0812">Transmembrane</keyword>
<dbReference type="Pfam" id="PF02386">
    <property type="entry name" value="TrkH"/>
    <property type="match status" value="1"/>
</dbReference>
<comment type="similarity">
    <text evidence="2">Belongs to the TrkH potassium transport family.</text>
</comment>
<evidence type="ECO:0000256" key="3">
    <source>
        <dbReference type="ARBA" id="ARBA00022448"/>
    </source>
</evidence>
<keyword evidence="12" id="KW-0479">Metal-binding</keyword>
<feature type="binding site" evidence="12">
    <location>
        <position position="224"/>
    </location>
    <ligand>
        <name>K(+)</name>
        <dbReference type="ChEBI" id="CHEBI:29103"/>
    </ligand>
</feature>
<dbReference type="AlphaFoldDB" id="A0A6B2M380"/>
<dbReference type="EMBL" id="JAAGNX010000002">
    <property type="protein sequence ID" value="NDV62554.1"/>
    <property type="molecule type" value="Genomic_DNA"/>
</dbReference>
<dbReference type="GO" id="GO:0015379">
    <property type="term" value="F:potassium:chloride symporter activity"/>
    <property type="evidence" value="ECO:0007669"/>
    <property type="project" value="InterPro"/>
</dbReference>
<evidence type="ECO:0000313" key="14">
    <source>
        <dbReference type="EMBL" id="NDV62554.1"/>
    </source>
</evidence>
<name>A0A6B2M380_9BACT</name>
<keyword evidence="11 13" id="KW-0472">Membrane</keyword>
<keyword evidence="9 13" id="KW-1133">Transmembrane helix</keyword>
<evidence type="ECO:0000256" key="8">
    <source>
        <dbReference type="ARBA" id="ARBA00022958"/>
    </source>
</evidence>
<dbReference type="RefSeq" id="WP_163964593.1">
    <property type="nucleotide sequence ID" value="NZ_JAAGNX010000002.1"/>
</dbReference>
<feature type="transmembrane region" description="Helical" evidence="13">
    <location>
        <begin position="140"/>
        <end position="165"/>
    </location>
</feature>
<feature type="transmembrane region" description="Helical" evidence="13">
    <location>
        <begin position="276"/>
        <end position="295"/>
    </location>
</feature>
<feature type="binding site" evidence="12">
    <location>
        <position position="116"/>
    </location>
    <ligand>
        <name>K(+)</name>
        <dbReference type="ChEBI" id="CHEBI:29103"/>
    </ligand>
</feature>
<keyword evidence="6" id="KW-0633">Potassium transport</keyword>
<dbReference type="PANTHER" id="PTHR32024:SF2">
    <property type="entry name" value="TRK SYSTEM POTASSIUM UPTAKE PROTEIN TRKG-RELATED"/>
    <property type="match status" value="1"/>
</dbReference>
<evidence type="ECO:0000256" key="1">
    <source>
        <dbReference type="ARBA" id="ARBA00004429"/>
    </source>
</evidence>
<feature type="transmembrane region" description="Helical" evidence="13">
    <location>
        <begin position="186"/>
        <end position="211"/>
    </location>
</feature>
<gene>
    <name evidence="14" type="ORF">G0Q06_08835</name>
</gene>
<dbReference type="PIRSF" id="PIRSF006247">
    <property type="entry name" value="TrkH"/>
    <property type="match status" value="1"/>
</dbReference>
<dbReference type="InterPro" id="IPR004772">
    <property type="entry name" value="TrkH"/>
</dbReference>
<evidence type="ECO:0000256" key="10">
    <source>
        <dbReference type="ARBA" id="ARBA00023065"/>
    </source>
</evidence>
<keyword evidence="15" id="KW-1185">Reference proteome</keyword>
<dbReference type="Proteomes" id="UP000478417">
    <property type="component" value="Unassembled WGS sequence"/>
</dbReference>
<feature type="binding site" evidence="12">
    <location>
        <position position="440"/>
    </location>
    <ligand>
        <name>K(+)</name>
        <dbReference type="ChEBI" id="CHEBI:29103"/>
    </ligand>
</feature>
<evidence type="ECO:0000313" key="15">
    <source>
        <dbReference type="Proteomes" id="UP000478417"/>
    </source>
</evidence>
<feature type="transmembrane region" description="Helical" evidence="13">
    <location>
        <begin position="463"/>
        <end position="483"/>
    </location>
</feature>
<feature type="binding site" evidence="12">
    <location>
        <position position="115"/>
    </location>
    <ligand>
        <name>K(+)</name>
        <dbReference type="ChEBI" id="CHEBI:29103"/>
    </ligand>
</feature>
<comment type="subcellular location">
    <subcellularLocation>
        <location evidence="1">Cell inner membrane</location>
        <topology evidence="1">Multi-pass membrane protein</topology>
    </subcellularLocation>
</comment>
<feature type="transmembrane region" description="Helical" evidence="13">
    <location>
        <begin position="243"/>
        <end position="264"/>
    </location>
</feature>
<keyword evidence="8 12" id="KW-0630">Potassium</keyword>
<feature type="transmembrane region" description="Helical" evidence="13">
    <location>
        <begin position="74"/>
        <end position="96"/>
    </location>
</feature>
<evidence type="ECO:0000256" key="11">
    <source>
        <dbReference type="ARBA" id="ARBA00023136"/>
    </source>
</evidence>
<comment type="caution">
    <text evidence="14">The sequence shown here is derived from an EMBL/GenBank/DDBJ whole genome shotgun (WGS) entry which is preliminary data.</text>
</comment>
<evidence type="ECO:0000256" key="13">
    <source>
        <dbReference type="SAM" id="Phobius"/>
    </source>
</evidence>
<feature type="binding site" evidence="12">
    <location>
        <position position="322"/>
    </location>
    <ligand>
        <name>K(+)</name>
        <dbReference type="ChEBI" id="CHEBI:29103"/>
    </ligand>
</feature>
<keyword evidence="4" id="KW-1003">Cell membrane</keyword>
<dbReference type="GO" id="GO:0005886">
    <property type="term" value="C:plasma membrane"/>
    <property type="evidence" value="ECO:0007669"/>
    <property type="project" value="UniProtKB-SubCell"/>
</dbReference>
<feature type="binding site" evidence="12">
    <location>
        <position position="321"/>
    </location>
    <ligand>
        <name>K(+)</name>
        <dbReference type="ChEBI" id="CHEBI:29103"/>
    </ligand>
</feature>
<dbReference type="InterPro" id="IPR003445">
    <property type="entry name" value="Cat_transpt"/>
</dbReference>
<keyword evidence="5" id="KW-0997">Cell inner membrane</keyword>
<protein>
    <submittedName>
        <fullName evidence="14">TrkH family potassium uptake protein</fullName>
    </submittedName>
</protein>
<feature type="transmembrane region" description="Helical" evidence="13">
    <location>
        <begin position="43"/>
        <end position="62"/>
    </location>
</feature>
<reference evidence="14 15" key="1">
    <citation type="submission" date="2020-02" db="EMBL/GenBank/DDBJ databases">
        <title>Albibacoteraceae fam. nov., the first described family within the subdivision 4 Verrucomicrobia.</title>
        <authorList>
            <person name="Xi F."/>
        </authorList>
    </citation>
    <scope>NUCLEOTIDE SEQUENCE [LARGE SCALE GENOMIC DNA]</scope>
    <source>
        <strain evidence="14 15">CK1056</strain>
    </source>
</reference>
<evidence type="ECO:0000256" key="5">
    <source>
        <dbReference type="ARBA" id="ARBA00022519"/>
    </source>
</evidence>
<sequence>MNYAILFKLQGFIMGAIAFAFALSLGIAMVYDTHSTHELAVTGFGVSFLVAACLSGGFLLLGRTGDNTLFRKEALATIGTGWLLASLVGAIPYFLILPDVSFSGAFFESASGLTTTGASVLSDLETLPRSLHFWRAISQWMGGLGVVVFFVAVLSFLGAGAKVLYSRESSAQAADLNTSRVQDGVLHLLYLYFGLSVICTVVYWICGLGWFEAIIHMFTTLSTGGFSTRSGSIADFANPALEWAIIVFMAIGGTSFLLIIELLRRNWKALKTSTEFKAYVVLILSFSLLIFIFLVTHSGDNPDSHGLIRAATFQVISIMTTTGFATVDFDLWLPVTHILLLALMFIGGCSGSTAGGTKVIRFIVALKVSGQHIEKAYRSRVVRALKVNGKSLSLGEQESIVVYVVILSLIVFSGTVIVSFLEPNMSFEGIVSAMAACLFNIGPGFAEVGPSHNFAGLHAYSQIFLSFLMIMGRLELFALLVLFSPSLWKRF</sequence>
<keyword evidence="10" id="KW-0406">Ion transport</keyword>
<evidence type="ECO:0000256" key="9">
    <source>
        <dbReference type="ARBA" id="ARBA00022989"/>
    </source>
</evidence>
<evidence type="ECO:0000256" key="4">
    <source>
        <dbReference type="ARBA" id="ARBA00022475"/>
    </source>
</evidence>
<dbReference type="GO" id="GO:0046872">
    <property type="term" value="F:metal ion binding"/>
    <property type="evidence" value="ECO:0007669"/>
    <property type="project" value="UniProtKB-KW"/>
</dbReference>
<feature type="transmembrane region" description="Helical" evidence="13">
    <location>
        <begin position="400"/>
        <end position="421"/>
    </location>
</feature>
<evidence type="ECO:0000256" key="2">
    <source>
        <dbReference type="ARBA" id="ARBA00009137"/>
    </source>
</evidence>
<accession>A0A6B2M380</accession>